<comment type="caution">
    <text evidence="2">The sequence shown here is derived from an EMBL/GenBank/DDBJ whole genome shotgun (WGS) entry which is preliminary data.</text>
</comment>
<sequence length="114" mass="12996">MNGYYRSSCVKHLFCQTASCCEDAFLKQEQRNWSDLMGKMDEAKKNKAILEENVLEAAIDLRTGKKFTFHHDNSPKHAARTEWAGLDQSCSCVRMTQSKFRPKSTCQSPTGLEN</sequence>
<dbReference type="Proteomes" id="UP001476798">
    <property type="component" value="Unassembled WGS sequence"/>
</dbReference>
<gene>
    <name evidence="2" type="ORF">GOODEAATRI_018215</name>
</gene>
<evidence type="ECO:0000256" key="1">
    <source>
        <dbReference type="SAM" id="Coils"/>
    </source>
</evidence>
<name>A0ABV0P5V9_9TELE</name>
<evidence type="ECO:0000313" key="2">
    <source>
        <dbReference type="EMBL" id="MEQ2178821.1"/>
    </source>
</evidence>
<organism evidence="2 3">
    <name type="scientific">Goodea atripinnis</name>
    <dbReference type="NCBI Taxonomy" id="208336"/>
    <lineage>
        <taxon>Eukaryota</taxon>
        <taxon>Metazoa</taxon>
        <taxon>Chordata</taxon>
        <taxon>Craniata</taxon>
        <taxon>Vertebrata</taxon>
        <taxon>Euteleostomi</taxon>
        <taxon>Actinopterygii</taxon>
        <taxon>Neopterygii</taxon>
        <taxon>Teleostei</taxon>
        <taxon>Neoteleostei</taxon>
        <taxon>Acanthomorphata</taxon>
        <taxon>Ovalentaria</taxon>
        <taxon>Atherinomorphae</taxon>
        <taxon>Cyprinodontiformes</taxon>
        <taxon>Goodeidae</taxon>
        <taxon>Goodea</taxon>
    </lineage>
</organism>
<keyword evidence="1" id="KW-0175">Coiled coil</keyword>
<proteinExistence type="predicted"/>
<accession>A0ABV0P5V9</accession>
<evidence type="ECO:0000313" key="3">
    <source>
        <dbReference type="Proteomes" id="UP001476798"/>
    </source>
</evidence>
<keyword evidence="3" id="KW-1185">Reference proteome</keyword>
<feature type="coiled-coil region" evidence="1">
    <location>
        <begin position="26"/>
        <end position="60"/>
    </location>
</feature>
<protein>
    <submittedName>
        <fullName evidence="2">Uncharacterized protein</fullName>
    </submittedName>
</protein>
<dbReference type="EMBL" id="JAHRIO010061504">
    <property type="protein sequence ID" value="MEQ2178821.1"/>
    <property type="molecule type" value="Genomic_DNA"/>
</dbReference>
<reference evidence="2 3" key="1">
    <citation type="submission" date="2021-06" db="EMBL/GenBank/DDBJ databases">
        <authorList>
            <person name="Palmer J.M."/>
        </authorList>
    </citation>
    <scope>NUCLEOTIDE SEQUENCE [LARGE SCALE GENOMIC DNA]</scope>
    <source>
        <strain evidence="2 3">GA_2019</strain>
        <tissue evidence="2">Muscle</tissue>
    </source>
</reference>